<dbReference type="NCBIfam" id="NF038402">
    <property type="entry name" value="TroA_like"/>
    <property type="match status" value="1"/>
</dbReference>
<dbReference type="InterPro" id="IPR054828">
    <property type="entry name" value="Vit_B12_bind_prot"/>
</dbReference>
<dbReference type="InterPro" id="IPR026469">
    <property type="entry name" value="Peripla_PGF_1"/>
</dbReference>
<dbReference type="PANTHER" id="PTHR30535:SF34">
    <property type="entry name" value="MOLYBDATE-BINDING PROTEIN MOLA"/>
    <property type="match status" value="1"/>
</dbReference>
<proteinExistence type="predicted"/>
<keyword evidence="3" id="KW-1133">Transmembrane helix</keyword>
<feature type="domain" description="Fe/B12 periplasmic-binding" evidence="4">
    <location>
        <begin position="74"/>
        <end position="318"/>
    </location>
</feature>
<name>A0A3G8QRU8_9EURY</name>
<dbReference type="InterPro" id="IPR002491">
    <property type="entry name" value="ABC_transptr_periplasmic_BD"/>
</dbReference>
<evidence type="ECO:0000259" key="4">
    <source>
        <dbReference type="PROSITE" id="PS50983"/>
    </source>
</evidence>
<keyword evidence="3" id="KW-0812">Transmembrane</keyword>
<protein>
    <submittedName>
        <fullName evidence="5">Corrinoid ABC transporter substrate-binding protein</fullName>
    </submittedName>
</protein>
<organism evidence="5 6">
    <name type="scientific">Haloplanus aerogenes</name>
    <dbReference type="NCBI Taxonomy" id="660522"/>
    <lineage>
        <taxon>Archaea</taxon>
        <taxon>Methanobacteriati</taxon>
        <taxon>Methanobacteriota</taxon>
        <taxon>Stenosarchaea group</taxon>
        <taxon>Halobacteria</taxon>
        <taxon>Halobacteriales</taxon>
        <taxon>Haloferacaceae</taxon>
        <taxon>Haloplanus</taxon>
    </lineage>
</organism>
<feature type="transmembrane region" description="Helical" evidence="3">
    <location>
        <begin position="353"/>
        <end position="373"/>
    </location>
</feature>
<dbReference type="Proteomes" id="UP000282007">
    <property type="component" value="Chromosome"/>
</dbReference>
<sequence length="378" mass="39115">MCCIPPQNRPVRLVSAVLVFTLVVALGVGATAPTATAADSSDSLAQRTAGDCSFPVTRTDATGTAVTLSERPERIATLSPSAAQTLWEIGARDRVVGVSEFAGYLDGAASLPVVNTASGGIQSERLVALDPDLVIAPGTISNETVATLRDQGLTVYAMDSPATIEGVADATTRLGRLTGECAGAAETNAWMRANVAAVREAVDDDPRPTALYVFSDGWTVGADTFISDVMTAAGTRNAVAGVVSGYARVSPEVVRERDPAWIVYNSRDGIPDAAAYRGTKAVQENRTVEVNVNYLNQPAPRSIVRTVRTIATAIHPAAVDESSYVPRSAVESANATATATATPTPTDRATTGGGPGFGVGTALVGVLFALLVARGRRR</sequence>
<keyword evidence="1" id="KW-0732">Signal</keyword>
<dbReference type="InterPro" id="IPR050902">
    <property type="entry name" value="ABC_Transporter_SBP"/>
</dbReference>
<accession>A0A3G8QRU8</accession>
<feature type="compositionally biased region" description="Low complexity" evidence="2">
    <location>
        <begin position="335"/>
        <end position="350"/>
    </location>
</feature>
<feature type="region of interest" description="Disordered" evidence="2">
    <location>
        <begin position="334"/>
        <end position="353"/>
    </location>
</feature>
<dbReference type="PANTHER" id="PTHR30535">
    <property type="entry name" value="VITAMIN B12-BINDING PROTEIN"/>
    <property type="match status" value="1"/>
</dbReference>
<dbReference type="NCBIfam" id="TIGR04281">
    <property type="entry name" value="peripla_PGF_1"/>
    <property type="match status" value="1"/>
</dbReference>
<evidence type="ECO:0000256" key="3">
    <source>
        <dbReference type="SAM" id="Phobius"/>
    </source>
</evidence>
<dbReference type="KEGG" id="haer:DU502_07785"/>
<evidence type="ECO:0000256" key="2">
    <source>
        <dbReference type="SAM" id="MobiDB-lite"/>
    </source>
</evidence>
<evidence type="ECO:0000256" key="1">
    <source>
        <dbReference type="ARBA" id="ARBA00022729"/>
    </source>
</evidence>
<keyword evidence="6" id="KW-1185">Reference proteome</keyword>
<evidence type="ECO:0000313" key="5">
    <source>
        <dbReference type="EMBL" id="AZH25283.1"/>
    </source>
</evidence>
<dbReference type="Gene3D" id="3.40.50.1980">
    <property type="entry name" value="Nitrogenase molybdenum iron protein domain"/>
    <property type="match status" value="2"/>
</dbReference>
<dbReference type="SUPFAM" id="SSF53807">
    <property type="entry name" value="Helical backbone' metal receptor"/>
    <property type="match status" value="1"/>
</dbReference>
<evidence type="ECO:0000313" key="6">
    <source>
        <dbReference type="Proteomes" id="UP000282007"/>
    </source>
</evidence>
<reference evidence="5 6" key="1">
    <citation type="submission" date="2018-07" db="EMBL/GenBank/DDBJ databases">
        <title>Genome sequences of Haloplanus aerogenes JCM 16430T.</title>
        <authorList>
            <person name="Kim Y.B."/>
            <person name="Roh S.W."/>
        </authorList>
    </citation>
    <scope>NUCLEOTIDE SEQUENCE [LARGE SCALE GENOMIC DNA]</scope>
    <source>
        <strain evidence="5 6">JCM 16430</strain>
    </source>
</reference>
<dbReference type="EMBL" id="CP034145">
    <property type="protein sequence ID" value="AZH25283.1"/>
    <property type="molecule type" value="Genomic_DNA"/>
</dbReference>
<gene>
    <name evidence="5" type="primary">btuF</name>
    <name evidence="5" type="ORF">DU502_07785</name>
</gene>
<dbReference type="Pfam" id="PF01497">
    <property type="entry name" value="Peripla_BP_2"/>
    <property type="match status" value="1"/>
</dbReference>
<dbReference type="PROSITE" id="PS50983">
    <property type="entry name" value="FE_B12_PBP"/>
    <property type="match status" value="1"/>
</dbReference>
<keyword evidence="3" id="KW-0472">Membrane</keyword>
<dbReference type="AlphaFoldDB" id="A0A3G8QRU8"/>